<keyword evidence="2" id="KW-1185">Reference proteome</keyword>
<reference evidence="1" key="1">
    <citation type="submission" date="2023-05" db="EMBL/GenBank/DDBJ databases">
        <authorList>
            <person name="Stuckert A."/>
        </authorList>
    </citation>
    <scope>NUCLEOTIDE SEQUENCE</scope>
</reference>
<dbReference type="EMBL" id="CATNWA010009872">
    <property type="protein sequence ID" value="CAI9558848.1"/>
    <property type="molecule type" value="Genomic_DNA"/>
</dbReference>
<evidence type="ECO:0000313" key="2">
    <source>
        <dbReference type="Proteomes" id="UP001162483"/>
    </source>
</evidence>
<protein>
    <submittedName>
        <fullName evidence="1">Uncharacterized protein</fullName>
    </submittedName>
</protein>
<accession>A0ABN9CFH0</accession>
<evidence type="ECO:0000313" key="1">
    <source>
        <dbReference type="EMBL" id="CAI9558848.1"/>
    </source>
</evidence>
<proteinExistence type="predicted"/>
<dbReference type="Proteomes" id="UP001162483">
    <property type="component" value="Unassembled WGS sequence"/>
</dbReference>
<name>A0ABN9CFH0_9NEOB</name>
<organism evidence="1 2">
    <name type="scientific">Staurois parvus</name>
    <dbReference type="NCBI Taxonomy" id="386267"/>
    <lineage>
        <taxon>Eukaryota</taxon>
        <taxon>Metazoa</taxon>
        <taxon>Chordata</taxon>
        <taxon>Craniata</taxon>
        <taxon>Vertebrata</taxon>
        <taxon>Euteleostomi</taxon>
        <taxon>Amphibia</taxon>
        <taxon>Batrachia</taxon>
        <taxon>Anura</taxon>
        <taxon>Neobatrachia</taxon>
        <taxon>Ranoidea</taxon>
        <taxon>Ranidae</taxon>
        <taxon>Staurois</taxon>
    </lineage>
</organism>
<feature type="non-terminal residue" evidence="1">
    <location>
        <position position="1"/>
    </location>
</feature>
<comment type="caution">
    <text evidence="1">The sequence shown here is derived from an EMBL/GenBank/DDBJ whole genome shotgun (WGS) entry which is preliminary data.</text>
</comment>
<feature type="non-terminal residue" evidence="1">
    <location>
        <position position="126"/>
    </location>
</feature>
<gene>
    <name evidence="1" type="ORF">SPARVUS_LOCUS4983415</name>
</gene>
<sequence>CLHSRPRLSITGSRPVITHWHPKIAEYHRWGRELYVTIVISPVSSCTLLCMALHSRASGKHTQPHSKTHTQHTVNPLIAQMLTPSCPVPLVQCQCFLLALITVLVSLGIPVTPSQFPPVSECPPQS</sequence>